<dbReference type="Pfam" id="PF00399">
    <property type="entry name" value="PIR"/>
    <property type="match status" value="2"/>
</dbReference>
<dbReference type="InterPro" id="IPR054508">
    <property type="entry name" value="PIR1-like_C"/>
</dbReference>
<gene>
    <name evidence="6" type="ORF">BDW02DRAFT_260525</name>
</gene>
<dbReference type="GO" id="GO:0031505">
    <property type="term" value="P:fungal-type cell wall organization"/>
    <property type="evidence" value="ECO:0007669"/>
    <property type="project" value="TreeGrafter"/>
</dbReference>
<evidence type="ECO:0000256" key="3">
    <source>
        <dbReference type="SAM" id="MobiDB-lite"/>
    </source>
</evidence>
<dbReference type="EMBL" id="ML975279">
    <property type="protein sequence ID" value="KAF1836039.1"/>
    <property type="molecule type" value="Genomic_DNA"/>
</dbReference>
<dbReference type="Pfam" id="PF22799">
    <property type="entry name" value="PIR1-like_C"/>
    <property type="match status" value="1"/>
</dbReference>
<proteinExistence type="predicted"/>
<keyword evidence="2" id="KW-0677">Repeat</keyword>
<dbReference type="InterPro" id="IPR051153">
    <property type="entry name" value="Yeast_CWMannoprotein_PIR"/>
</dbReference>
<reference evidence="6" key="1">
    <citation type="submission" date="2020-01" db="EMBL/GenBank/DDBJ databases">
        <authorList>
            <consortium name="DOE Joint Genome Institute"/>
            <person name="Haridas S."/>
            <person name="Albert R."/>
            <person name="Binder M."/>
            <person name="Bloem J."/>
            <person name="Labutti K."/>
            <person name="Salamov A."/>
            <person name="Andreopoulos B."/>
            <person name="Baker S.E."/>
            <person name="Barry K."/>
            <person name="Bills G."/>
            <person name="Bluhm B.H."/>
            <person name="Cannon C."/>
            <person name="Castanera R."/>
            <person name="Culley D.E."/>
            <person name="Daum C."/>
            <person name="Ezra D."/>
            <person name="Gonzalez J.B."/>
            <person name="Henrissat B."/>
            <person name="Kuo A."/>
            <person name="Liang C."/>
            <person name="Lipzen A."/>
            <person name="Lutzoni F."/>
            <person name="Magnuson J."/>
            <person name="Mondo S."/>
            <person name="Nolan M."/>
            <person name="Ohm R."/>
            <person name="Pangilinan J."/>
            <person name="Park H.-J."/>
            <person name="Ramirez L."/>
            <person name="Alfaro M."/>
            <person name="Sun H."/>
            <person name="Tritt A."/>
            <person name="Yoshinaga Y."/>
            <person name="Zwiers L.-H."/>
            <person name="Turgeon B.G."/>
            <person name="Goodwin S.B."/>
            <person name="Spatafora J.W."/>
            <person name="Crous P.W."/>
            <person name="Grigoriev I.V."/>
        </authorList>
    </citation>
    <scope>NUCLEOTIDE SEQUENCE</scope>
    <source>
        <strain evidence="6">P77</strain>
    </source>
</reference>
<dbReference type="GO" id="GO:0009277">
    <property type="term" value="C:fungal-type cell wall"/>
    <property type="evidence" value="ECO:0007669"/>
    <property type="project" value="TreeGrafter"/>
</dbReference>
<dbReference type="PROSITE" id="PS50256">
    <property type="entry name" value="PIR_REPEAT_2"/>
    <property type="match status" value="3"/>
</dbReference>
<evidence type="ECO:0000256" key="2">
    <source>
        <dbReference type="ARBA" id="ARBA00022737"/>
    </source>
</evidence>
<feature type="signal peptide" evidence="4">
    <location>
        <begin position="1"/>
        <end position="22"/>
    </location>
</feature>
<evidence type="ECO:0000313" key="6">
    <source>
        <dbReference type="EMBL" id="KAF1836039.1"/>
    </source>
</evidence>
<dbReference type="PANTHER" id="PTHR47254">
    <property type="entry name" value="CELL WALL MANNOPROTEIN CIS3-RELATED"/>
    <property type="match status" value="1"/>
</dbReference>
<protein>
    <recommendedName>
        <fullName evidence="5">Cell wall mannoprotein PIR1-like C-terminal domain-containing protein</fullName>
    </recommendedName>
</protein>
<evidence type="ECO:0000259" key="5">
    <source>
        <dbReference type="Pfam" id="PF22799"/>
    </source>
</evidence>
<dbReference type="InterPro" id="IPR000420">
    <property type="entry name" value="Yeast_PIR_rpt"/>
</dbReference>
<feature type="region of interest" description="Disordered" evidence="3">
    <location>
        <begin position="208"/>
        <end position="270"/>
    </location>
</feature>
<dbReference type="OrthoDB" id="5415592at2759"/>
<keyword evidence="1 4" id="KW-0732">Signal</keyword>
<feature type="compositionally biased region" description="Low complexity" evidence="3">
    <location>
        <begin position="246"/>
        <end position="263"/>
    </location>
</feature>
<dbReference type="PANTHER" id="PTHR47254:SF2">
    <property type="entry name" value="COVALENTLY-LINKED CELL WALL PROTEIN"/>
    <property type="match status" value="1"/>
</dbReference>
<feature type="chain" id="PRO_5025636352" description="Cell wall mannoprotein PIR1-like C-terminal domain-containing protein" evidence="4">
    <location>
        <begin position="23"/>
        <end position="292"/>
    </location>
</feature>
<organism evidence="6 7">
    <name type="scientific">Decorospora gaudefroyi</name>
    <dbReference type="NCBI Taxonomy" id="184978"/>
    <lineage>
        <taxon>Eukaryota</taxon>
        <taxon>Fungi</taxon>
        <taxon>Dikarya</taxon>
        <taxon>Ascomycota</taxon>
        <taxon>Pezizomycotina</taxon>
        <taxon>Dothideomycetes</taxon>
        <taxon>Pleosporomycetidae</taxon>
        <taxon>Pleosporales</taxon>
        <taxon>Pleosporineae</taxon>
        <taxon>Pleosporaceae</taxon>
        <taxon>Decorospora</taxon>
    </lineage>
</organism>
<keyword evidence="7" id="KW-1185">Reference proteome</keyword>
<dbReference type="Proteomes" id="UP000800040">
    <property type="component" value="Unassembled WGS sequence"/>
</dbReference>
<evidence type="ECO:0000313" key="7">
    <source>
        <dbReference type="Proteomes" id="UP000800040"/>
    </source>
</evidence>
<evidence type="ECO:0000256" key="4">
    <source>
        <dbReference type="SAM" id="SignalP"/>
    </source>
</evidence>
<sequence>MKSFVAIGLAAAVAAYPQTSSSSECVSSVDGTFTVTTVNVTDAVTKRNVERRQQQLDGTLIISLEDGKLTDQAGRTGYIASNYQFQFNSPVQVNAITSSGFGICSNGSMSLDGSTVFYQCASGEGFYNLYSQSIGAQCLPIHIQAVMSGSIVSSAAISQITDGQPQATSVGDVITQISDGQPQASSADIITQISDGQPQASSPAVVTQISDGQPQASAPVVTQISDGQPQASAPVVTQISDGQPQASAPAATGNGTANATTPSMPDFTGGASTDATSMGALAAGFLALFALL</sequence>
<feature type="compositionally biased region" description="Polar residues" evidence="3">
    <location>
        <begin position="208"/>
        <end position="245"/>
    </location>
</feature>
<accession>A0A6A5KJP6</accession>
<dbReference type="GO" id="GO:0005199">
    <property type="term" value="F:structural constituent of cell wall"/>
    <property type="evidence" value="ECO:0007669"/>
    <property type="project" value="InterPro"/>
</dbReference>
<feature type="domain" description="Cell wall mannoprotein PIR1-like C-terminal" evidence="5">
    <location>
        <begin position="67"/>
        <end position="141"/>
    </location>
</feature>
<dbReference type="AlphaFoldDB" id="A0A6A5KJP6"/>
<name>A0A6A5KJP6_9PLEO</name>
<evidence type="ECO:0000256" key="1">
    <source>
        <dbReference type="ARBA" id="ARBA00022729"/>
    </source>
</evidence>